<proteinExistence type="predicted"/>
<evidence type="ECO:0008006" key="3">
    <source>
        <dbReference type="Google" id="ProtNLM"/>
    </source>
</evidence>
<dbReference type="Proteomes" id="UP000011932">
    <property type="component" value="Chromosome"/>
</dbReference>
<protein>
    <recommendedName>
        <fullName evidence="3">Motility protein</fullName>
    </recommendedName>
</protein>
<evidence type="ECO:0000313" key="1">
    <source>
        <dbReference type="EMBL" id="AGH97525.1"/>
    </source>
</evidence>
<gene>
    <name evidence="1" type="ORF">A11S_701</name>
</gene>
<dbReference type="HOGENOM" id="CLU_3063390_0_0_5"/>
<dbReference type="KEGG" id="man:A11S_701"/>
<organism evidence="1 2">
    <name type="scientific">Micavibrio aeruginosavorus EPB</name>
    <dbReference type="NCBI Taxonomy" id="349215"/>
    <lineage>
        <taxon>Bacteria</taxon>
        <taxon>Pseudomonadati</taxon>
        <taxon>Bdellovibrionota</taxon>
        <taxon>Bdellovibrionia</taxon>
        <taxon>Bdellovibrionales</taxon>
        <taxon>Pseudobdellovibrionaceae</taxon>
        <taxon>Micavibrio</taxon>
    </lineage>
</organism>
<sequence>MIAANMAMTQQAIALEMIKQAADMQQQMVQMLQESVASVPVSSSRGTAVNIAA</sequence>
<dbReference type="AlphaFoldDB" id="M4VGD4"/>
<dbReference type="STRING" id="349215.A11S_701"/>
<accession>M4VGD4</accession>
<name>M4VGD4_9BACT</name>
<evidence type="ECO:0000313" key="2">
    <source>
        <dbReference type="Proteomes" id="UP000011932"/>
    </source>
</evidence>
<dbReference type="EMBL" id="CP003538">
    <property type="protein sequence ID" value="AGH97525.1"/>
    <property type="molecule type" value="Genomic_DNA"/>
</dbReference>
<reference evidence="1 2" key="1">
    <citation type="journal article" date="2013" name="ISME J.">
        <title>By their genes ye shall know them: genomic signatures of predatory bacteria.</title>
        <authorList>
            <person name="Pasternak Z."/>
            <person name="Pietrokovski S."/>
            <person name="Rotem O."/>
            <person name="Gophna U."/>
            <person name="Lurie-Weinberger M.N."/>
            <person name="Jurkevitch E."/>
        </authorList>
    </citation>
    <scope>NUCLEOTIDE SEQUENCE [LARGE SCALE GENOMIC DNA]</scope>
    <source>
        <strain evidence="1">EPB</strain>
    </source>
</reference>